<organism evidence="4">
    <name type="scientific">Gongylonema pulchrum</name>
    <dbReference type="NCBI Taxonomy" id="637853"/>
    <lineage>
        <taxon>Eukaryota</taxon>
        <taxon>Metazoa</taxon>
        <taxon>Ecdysozoa</taxon>
        <taxon>Nematoda</taxon>
        <taxon>Chromadorea</taxon>
        <taxon>Rhabditida</taxon>
        <taxon>Spirurina</taxon>
        <taxon>Spiruromorpha</taxon>
        <taxon>Spiruroidea</taxon>
        <taxon>Gongylonematidae</taxon>
        <taxon>Gongylonema</taxon>
    </lineage>
</organism>
<gene>
    <name evidence="2" type="ORF">GPUH_LOCUS7619</name>
</gene>
<sequence>MVIFRIARQKKLRNSMYSRNGTKRCARWVCRRQPSNSSNRFLIKILQQNCLREEIWWYQDTEMLSVAMLPIFREEMLEKSECMAHEAVPSTAPAPASVKKARSGSGDGAKKAAKTAKPNDVKISSNDTQKKVYITVLLLRKTVEASLHPLLAVWRIFAGILL</sequence>
<dbReference type="WBParaSite" id="GPUH_0000763301-mRNA-1">
    <property type="protein sequence ID" value="GPUH_0000763301-mRNA-1"/>
    <property type="gene ID" value="GPUH_0000763301"/>
</dbReference>
<reference evidence="2 3" key="2">
    <citation type="submission" date="2018-11" db="EMBL/GenBank/DDBJ databases">
        <authorList>
            <consortium name="Pathogen Informatics"/>
        </authorList>
    </citation>
    <scope>NUCLEOTIDE SEQUENCE [LARGE SCALE GENOMIC DNA]</scope>
</reference>
<dbReference type="EMBL" id="UYRT01020136">
    <property type="protein sequence ID" value="VDK58999.1"/>
    <property type="molecule type" value="Genomic_DNA"/>
</dbReference>
<accession>A0A183DFY3</accession>
<evidence type="ECO:0000256" key="1">
    <source>
        <dbReference type="SAM" id="MobiDB-lite"/>
    </source>
</evidence>
<name>A0A183DFY3_9BILA</name>
<evidence type="ECO:0000313" key="3">
    <source>
        <dbReference type="Proteomes" id="UP000271098"/>
    </source>
</evidence>
<reference evidence="4" key="1">
    <citation type="submission" date="2016-06" db="UniProtKB">
        <authorList>
            <consortium name="WormBaseParasite"/>
        </authorList>
    </citation>
    <scope>IDENTIFICATION</scope>
</reference>
<protein>
    <submittedName>
        <fullName evidence="2 4">Uncharacterized protein</fullName>
    </submittedName>
</protein>
<evidence type="ECO:0000313" key="2">
    <source>
        <dbReference type="EMBL" id="VDK58999.1"/>
    </source>
</evidence>
<evidence type="ECO:0000313" key="4">
    <source>
        <dbReference type="WBParaSite" id="GPUH_0000763301-mRNA-1"/>
    </source>
</evidence>
<feature type="region of interest" description="Disordered" evidence="1">
    <location>
        <begin position="88"/>
        <end position="122"/>
    </location>
</feature>
<feature type="compositionally biased region" description="Low complexity" evidence="1">
    <location>
        <begin position="88"/>
        <end position="98"/>
    </location>
</feature>
<dbReference type="AlphaFoldDB" id="A0A183DFY3"/>
<proteinExistence type="predicted"/>
<dbReference type="Proteomes" id="UP000271098">
    <property type="component" value="Unassembled WGS sequence"/>
</dbReference>
<keyword evidence="3" id="KW-1185">Reference proteome</keyword>